<dbReference type="Gene3D" id="1.10.472.10">
    <property type="entry name" value="Cyclin-like"/>
    <property type="match status" value="1"/>
</dbReference>
<comment type="similarity">
    <text evidence="1">Belongs to the cyclin-dependent kinase 5 activator family.</text>
</comment>
<name>A0ABM1TA24_LIMPO</name>
<organism evidence="2 3">
    <name type="scientific">Limulus polyphemus</name>
    <name type="common">Atlantic horseshoe crab</name>
    <dbReference type="NCBI Taxonomy" id="6850"/>
    <lineage>
        <taxon>Eukaryota</taxon>
        <taxon>Metazoa</taxon>
        <taxon>Ecdysozoa</taxon>
        <taxon>Arthropoda</taxon>
        <taxon>Chelicerata</taxon>
        <taxon>Merostomata</taxon>
        <taxon>Xiphosura</taxon>
        <taxon>Limulidae</taxon>
        <taxon>Limulus</taxon>
    </lineage>
</organism>
<reference evidence="3" key="1">
    <citation type="submission" date="2025-08" db="UniProtKB">
        <authorList>
            <consortium name="RefSeq"/>
        </authorList>
    </citation>
    <scope>IDENTIFICATION</scope>
    <source>
        <tissue evidence="3">Muscle</tissue>
    </source>
</reference>
<protein>
    <submittedName>
        <fullName evidence="3">Cyclin-dependent kinase 5 activator 1-like</fullName>
    </submittedName>
</protein>
<dbReference type="Pfam" id="PF03261">
    <property type="entry name" value="CDK5_activator"/>
    <property type="match status" value="1"/>
</dbReference>
<dbReference type="SUPFAM" id="SSF47954">
    <property type="entry name" value="Cyclin-like"/>
    <property type="match status" value="1"/>
</dbReference>
<dbReference type="PANTHER" id="PTHR23401">
    <property type="entry name" value="CYCLIN DEPENDANT KINASE-5 ACTIVATOR"/>
    <property type="match status" value="1"/>
</dbReference>
<gene>
    <name evidence="3" type="primary">LOC111088089</name>
</gene>
<dbReference type="RefSeq" id="XP_022252730.1">
    <property type="nucleotide sequence ID" value="XM_022397022.1"/>
</dbReference>
<dbReference type="InterPro" id="IPR036915">
    <property type="entry name" value="Cyclin-like_sf"/>
</dbReference>
<accession>A0ABM1TA24</accession>
<evidence type="ECO:0000256" key="1">
    <source>
        <dbReference type="ARBA" id="ARBA00010175"/>
    </source>
</evidence>
<evidence type="ECO:0000313" key="3">
    <source>
        <dbReference type="RefSeq" id="XP_022252730.1"/>
    </source>
</evidence>
<dbReference type="PANTHER" id="PTHR23401:SF0">
    <property type="entry name" value="CYCLIN-DEPENDENT KINASE 5 ACTIVATOR"/>
    <property type="match status" value="1"/>
</dbReference>
<sequence length="205" mass="23462">MDTTWCHQQDQHSTLGTKKNCCQTSTSEQHGHNMVSSTRPASVPWVQRRAVVQTSTSELLRCFGEFLNGHCRKLKDIQGGDAVLWLRSVDRSLLIKGWQDTTFLNPANIVFLFMLVREILPEDTETRRELQGVVLTCLYLSYSYVGNEISYPLKPFLGEENRNQFWERSLMIINLLSKKMLCINSEPAFFAQVFSELKAYSSVSG</sequence>
<keyword evidence="2" id="KW-1185">Reference proteome</keyword>
<proteinExistence type="inferred from homology"/>
<evidence type="ECO:0000313" key="2">
    <source>
        <dbReference type="Proteomes" id="UP000694941"/>
    </source>
</evidence>
<dbReference type="GeneID" id="111088089"/>
<dbReference type="Proteomes" id="UP000694941">
    <property type="component" value="Unplaced"/>
</dbReference>
<dbReference type="InterPro" id="IPR004944">
    <property type="entry name" value="CDK5_activator"/>
</dbReference>